<proteinExistence type="inferred from homology"/>
<dbReference type="RefSeq" id="WP_007858326.1">
    <property type="nucleotide sequence ID" value="NZ_JH376420.1"/>
</dbReference>
<dbReference type="eggNOG" id="COG0629">
    <property type="taxonomic scope" value="Bacteria"/>
</dbReference>
<dbReference type="HAMAP" id="MF_00984">
    <property type="entry name" value="SSB"/>
    <property type="match status" value="1"/>
</dbReference>
<dbReference type="AlphaFoldDB" id="G5HCC4"/>
<dbReference type="EMBL" id="ADLJ01000002">
    <property type="protein sequence ID" value="EHF01004.1"/>
    <property type="molecule type" value="Genomic_DNA"/>
</dbReference>
<dbReference type="HOGENOM" id="CLU_078758_3_0_9"/>
<dbReference type="GO" id="GO:0009295">
    <property type="term" value="C:nucleoid"/>
    <property type="evidence" value="ECO:0007669"/>
    <property type="project" value="TreeGrafter"/>
</dbReference>
<keyword evidence="1 2" id="KW-0238">DNA-binding</keyword>
<comment type="subunit">
    <text evidence="2">Homotetramer.</text>
</comment>
<evidence type="ECO:0000313" key="5">
    <source>
        <dbReference type="EMBL" id="EHF01004.1"/>
    </source>
</evidence>
<dbReference type="GO" id="GO:0003697">
    <property type="term" value="F:single-stranded DNA binding"/>
    <property type="evidence" value="ECO:0007669"/>
    <property type="project" value="UniProtKB-UniRule"/>
</dbReference>
<comment type="caution">
    <text evidence="2">Lacks conserved residue(s) required for the propagation of feature annotation.</text>
</comment>
<protein>
    <recommendedName>
        <fullName evidence="2 3">Single-stranded DNA-binding protein</fullName>
        <shortName evidence="2">SSB</shortName>
    </recommendedName>
</protein>
<evidence type="ECO:0000256" key="2">
    <source>
        <dbReference type="HAMAP-Rule" id="MF_00984"/>
    </source>
</evidence>
<feature type="compositionally biased region" description="Low complexity" evidence="4">
    <location>
        <begin position="164"/>
        <end position="184"/>
    </location>
</feature>
<evidence type="ECO:0000256" key="4">
    <source>
        <dbReference type="SAM" id="MobiDB-lite"/>
    </source>
</evidence>
<dbReference type="InterPro" id="IPR011344">
    <property type="entry name" value="ssDNA-bd"/>
</dbReference>
<dbReference type="Gene3D" id="2.40.50.140">
    <property type="entry name" value="Nucleic acid-binding proteins"/>
    <property type="match status" value="1"/>
</dbReference>
<dbReference type="Proteomes" id="UP000003763">
    <property type="component" value="Unassembled WGS sequence"/>
</dbReference>
<dbReference type="PANTHER" id="PTHR10302">
    <property type="entry name" value="SINGLE-STRANDED DNA-BINDING PROTEIN"/>
    <property type="match status" value="1"/>
</dbReference>
<name>G5HCC4_9FIRM</name>
<dbReference type="PATRIC" id="fig|742733.3.peg.244"/>
<feature type="region of interest" description="Disordered" evidence="4">
    <location>
        <begin position="109"/>
        <end position="204"/>
    </location>
</feature>
<feature type="compositionally biased region" description="Polar residues" evidence="4">
    <location>
        <begin position="121"/>
        <end position="163"/>
    </location>
</feature>
<dbReference type="PANTHER" id="PTHR10302:SF27">
    <property type="entry name" value="SINGLE-STRANDED DNA-BINDING PROTEIN"/>
    <property type="match status" value="1"/>
</dbReference>
<dbReference type="NCBIfam" id="TIGR00621">
    <property type="entry name" value="ssb"/>
    <property type="match status" value="1"/>
</dbReference>
<dbReference type="CDD" id="cd04496">
    <property type="entry name" value="SSB_OBF"/>
    <property type="match status" value="1"/>
</dbReference>
<dbReference type="InterPro" id="IPR000424">
    <property type="entry name" value="Primosome_PriB/ssb"/>
</dbReference>
<dbReference type="PROSITE" id="PS50935">
    <property type="entry name" value="SSB"/>
    <property type="match status" value="1"/>
</dbReference>
<comment type="caution">
    <text evidence="5">The sequence shown here is derived from an EMBL/GenBank/DDBJ whole genome shotgun (WGS) entry which is preliminary data.</text>
</comment>
<evidence type="ECO:0000256" key="1">
    <source>
        <dbReference type="ARBA" id="ARBA00023125"/>
    </source>
</evidence>
<gene>
    <name evidence="5" type="ORF">HMPREF9469_00236</name>
</gene>
<accession>G5HCC4</accession>
<sequence>MGLNQCTFLGRLTRDPEIRYSSGADQIPIARFTLAVDRWKKKDGESEADFFPCVAFDKKAEFAEKYLYCGIRVLVSGSMKNNNYTNKAGEKVYGVELQANHIDFADGKRDEEDLPEDVQAPPTQNAQASGKTGGTASPSKTSATGNNEGKSSSARASAPNQQGTAPSRTAAGRSSAGRTSSTRRTGNRFSNMPESVEDANNPFN</sequence>
<evidence type="ECO:0000256" key="3">
    <source>
        <dbReference type="RuleBase" id="RU000524"/>
    </source>
</evidence>
<dbReference type="InterPro" id="IPR012340">
    <property type="entry name" value="NA-bd_OB-fold"/>
</dbReference>
<evidence type="ECO:0000313" key="6">
    <source>
        <dbReference type="Proteomes" id="UP000003763"/>
    </source>
</evidence>
<dbReference type="SUPFAM" id="SSF50249">
    <property type="entry name" value="Nucleic acid-binding proteins"/>
    <property type="match status" value="1"/>
</dbReference>
<dbReference type="GO" id="GO:0006260">
    <property type="term" value="P:DNA replication"/>
    <property type="evidence" value="ECO:0007669"/>
    <property type="project" value="InterPro"/>
</dbReference>
<reference evidence="5 6" key="1">
    <citation type="submission" date="2011-08" db="EMBL/GenBank/DDBJ databases">
        <title>The Genome Sequence of Clostridium citroniae WAL-17108.</title>
        <authorList>
            <consortium name="The Broad Institute Genome Sequencing Platform"/>
            <person name="Earl A."/>
            <person name="Ward D."/>
            <person name="Feldgarden M."/>
            <person name="Gevers D."/>
            <person name="Finegold S.M."/>
            <person name="Summanen P.H."/>
            <person name="Molitoris D.R."/>
            <person name="Vaisanen M.L."/>
            <person name="Daigneault M."/>
            <person name="Allen-Vercoe E."/>
            <person name="Young S.K."/>
            <person name="Zeng Q."/>
            <person name="Gargeya S."/>
            <person name="Fitzgerald M."/>
            <person name="Haas B."/>
            <person name="Abouelleil A."/>
            <person name="Alvarado L."/>
            <person name="Arachchi H.M."/>
            <person name="Berlin A."/>
            <person name="Brown A."/>
            <person name="Chapman S.B."/>
            <person name="Chen Z."/>
            <person name="Dunbar C."/>
            <person name="Freedman E."/>
            <person name="Gearin G."/>
            <person name="Gellesch M."/>
            <person name="Goldberg J."/>
            <person name="Griggs A."/>
            <person name="Gujja S."/>
            <person name="Heiman D."/>
            <person name="Howarth C."/>
            <person name="Larson L."/>
            <person name="Lui A."/>
            <person name="MacDonald P.J.P."/>
            <person name="Montmayeur A."/>
            <person name="Murphy C."/>
            <person name="Neiman D."/>
            <person name="Pearson M."/>
            <person name="Priest M."/>
            <person name="Roberts A."/>
            <person name="Saif S."/>
            <person name="Shea T."/>
            <person name="Shenoy N."/>
            <person name="Sisk P."/>
            <person name="Stolte C."/>
            <person name="Sykes S."/>
            <person name="Wortman J."/>
            <person name="Nusbaum C."/>
            <person name="Birren B."/>
        </authorList>
    </citation>
    <scope>NUCLEOTIDE SEQUENCE [LARGE SCALE GENOMIC DNA]</scope>
    <source>
        <strain evidence="5 6">WAL-17108</strain>
    </source>
</reference>
<organism evidence="5 6">
    <name type="scientific">[Clostridium] citroniae WAL-17108</name>
    <dbReference type="NCBI Taxonomy" id="742733"/>
    <lineage>
        <taxon>Bacteria</taxon>
        <taxon>Bacillati</taxon>
        <taxon>Bacillota</taxon>
        <taxon>Clostridia</taxon>
        <taxon>Lachnospirales</taxon>
        <taxon>Lachnospiraceae</taxon>
        <taxon>Enterocloster</taxon>
    </lineage>
</organism>
<dbReference type="Pfam" id="PF00436">
    <property type="entry name" value="SSB"/>
    <property type="match status" value="1"/>
</dbReference>